<evidence type="ECO:0000313" key="12">
    <source>
        <dbReference type="Proteomes" id="UP000256388"/>
    </source>
</evidence>
<dbReference type="GO" id="GO:1902815">
    <property type="term" value="P:N,N'-diacetylchitobiose import"/>
    <property type="evidence" value="ECO:0007669"/>
    <property type="project" value="TreeGrafter"/>
</dbReference>
<feature type="transmembrane region" description="Helical" evidence="9">
    <location>
        <begin position="74"/>
        <end position="93"/>
    </location>
</feature>
<evidence type="ECO:0000256" key="1">
    <source>
        <dbReference type="ARBA" id="ARBA00004651"/>
    </source>
</evidence>
<keyword evidence="5 9" id="KW-0812">Transmembrane</keyword>
<dbReference type="GO" id="GO:0008982">
    <property type="term" value="F:protein-N(PI)-phosphohistidine-sugar phosphotransferase activity"/>
    <property type="evidence" value="ECO:0007669"/>
    <property type="project" value="UniProtKB-UniRule"/>
</dbReference>
<comment type="function">
    <text evidence="8">The phosphoenolpyruvate-dependent sugar phosphotransferase system (PTS), a major carbohydrate active -transport system, catalyzes the phosphorylation of incoming sugar substrates concomitant with their translocation across the cell membrane.</text>
</comment>
<sequence>MANDVAKKGFMQKFMDWMSDVVSPKLESVANNAWISALQKSILKTVPMVLVGSLITVFRVVRNYVPSLPDLTPIRTYTFGLLSIFFTFLIPYYVMENKKNNKMKYVAGFTAISLFFIMVDPEISDAGYLYNFSNFGAGGMIVAIAAGLFTAFVMNLFNKITFFKEDSAMPDFVREWFDSMIPIFLVVFAGWLVVIQLGFNLYDFIVNLFTPIMNIAQSWPGMVLLYLIPTILYSMGISGWVFQPILGPVTLYAISANAEAVAAGMMAQFPLTDEATTAWLSLGGRGATFILVFLMMMSKSKSLKALGNASLVPNLLNINEPVVFGAIAWQPILMIPMWLIGFILPTITYVTLKAGLVPIPSEVFSMWYCPIGISSWLVTKNISGVILTVVNLLVSLGIWYPFFKVYEARKIKEEAEGALAE</sequence>
<name>A0A347ZVI7_9CHLR</name>
<evidence type="ECO:0000256" key="5">
    <source>
        <dbReference type="ARBA" id="ARBA00022692"/>
    </source>
</evidence>
<evidence type="ECO:0000256" key="8">
    <source>
        <dbReference type="PIRNR" id="PIRNR006351"/>
    </source>
</evidence>
<feature type="transmembrane region" description="Helical" evidence="9">
    <location>
        <begin position="42"/>
        <end position="62"/>
    </location>
</feature>
<keyword evidence="4 8" id="KW-0762">Sugar transport</keyword>
<comment type="caution">
    <text evidence="11">The sequence shown here is derived from an EMBL/GenBank/DDBJ whole genome shotgun (WGS) entry which is preliminary data.</text>
</comment>
<organism evidence="11 12">
    <name type="scientific">Pelolinea submarina</name>
    <dbReference type="NCBI Taxonomy" id="913107"/>
    <lineage>
        <taxon>Bacteria</taxon>
        <taxon>Bacillati</taxon>
        <taxon>Chloroflexota</taxon>
        <taxon>Anaerolineae</taxon>
        <taxon>Anaerolineales</taxon>
        <taxon>Anaerolineaceae</taxon>
        <taxon>Pelolinea</taxon>
    </lineage>
</organism>
<evidence type="ECO:0000259" key="10">
    <source>
        <dbReference type="PROSITE" id="PS51105"/>
    </source>
</evidence>
<dbReference type="AlphaFoldDB" id="A0A347ZVI7"/>
<dbReference type="PROSITE" id="PS51105">
    <property type="entry name" value="PTS_EIIC_TYPE_3"/>
    <property type="match status" value="1"/>
</dbReference>
<evidence type="ECO:0000256" key="9">
    <source>
        <dbReference type="SAM" id="Phobius"/>
    </source>
</evidence>
<evidence type="ECO:0000256" key="3">
    <source>
        <dbReference type="ARBA" id="ARBA00022475"/>
    </source>
</evidence>
<keyword evidence="7 8" id="KW-0472">Membrane</keyword>
<dbReference type="PANTHER" id="PTHR33989:SF4">
    <property type="entry name" value="PTS SYSTEM N,N'-DIACETYLCHITOBIOSE-SPECIFIC EIIC COMPONENT"/>
    <property type="match status" value="1"/>
</dbReference>
<dbReference type="GO" id="GO:0005886">
    <property type="term" value="C:plasma membrane"/>
    <property type="evidence" value="ECO:0007669"/>
    <property type="project" value="UniProtKB-SubCell"/>
</dbReference>
<keyword evidence="2 8" id="KW-0813">Transport</keyword>
<evidence type="ECO:0000256" key="2">
    <source>
        <dbReference type="ARBA" id="ARBA00022448"/>
    </source>
</evidence>
<dbReference type="Proteomes" id="UP000256388">
    <property type="component" value="Unassembled WGS sequence"/>
</dbReference>
<comment type="subcellular location">
    <subcellularLocation>
        <location evidence="1">Cell membrane</location>
        <topology evidence="1">Multi-pass membrane protein</topology>
    </subcellularLocation>
</comment>
<keyword evidence="12" id="KW-1185">Reference proteome</keyword>
<dbReference type="InterPro" id="IPR003352">
    <property type="entry name" value="PTS_EIIC"/>
</dbReference>
<feature type="transmembrane region" description="Helical" evidence="9">
    <location>
        <begin position="384"/>
        <end position="403"/>
    </location>
</feature>
<accession>A0A347ZVI7</accession>
<evidence type="ECO:0000256" key="6">
    <source>
        <dbReference type="ARBA" id="ARBA00022989"/>
    </source>
</evidence>
<evidence type="ECO:0000313" key="11">
    <source>
        <dbReference type="EMBL" id="REG07015.1"/>
    </source>
</evidence>
<dbReference type="InterPro" id="IPR051088">
    <property type="entry name" value="PTS_Sugar-EIIC/EIIB"/>
</dbReference>
<gene>
    <name evidence="11" type="ORF">DFR64_2217</name>
</gene>
<dbReference type="InterPro" id="IPR004796">
    <property type="entry name" value="PTS_IIC_cello"/>
</dbReference>
<keyword evidence="3 8" id="KW-1003">Cell membrane</keyword>
<feature type="transmembrane region" description="Helical" evidence="9">
    <location>
        <begin position="219"/>
        <end position="242"/>
    </location>
</feature>
<proteinExistence type="predicted"/>
<feature type="transmembrane region" description="Helical" evidence="9">
    <location>
        <begin position="179"/>
        <end position="199"/>
    </location>
</feature>
<evidence type="ECO:0000256" key="7">
    <source>
        <dbReference type="ARBA" id="ARBA00023136"/>
    </source>
</evidence>
<feature type="domain" description="PTS EIIC type-3" evidence="10">
    <location>
        <begin position="18"/>
        <end position="402"/>
    </location>
</feature>
<reference evidence="11 12" key="1">
    <citation type="submission" date="2018-08" db="EMBL/GenBank/DDBJ databases">
        <title>Genomic Encyclopedia of Type Strains, Phase IV (KMG-IV): sequencing the most valuable type-strain genomes for metagenomic binning, comparative biology and taxonomic classification.</title>
        <authorList>
            <person name="Goeker M."/>
        </authorList>
    </citation>
    <scope>NUCLEOTIDE SEQUENCE [LARGE SCALE GENOMIC DNA]</scope>
    <source>
        <strain evidence="11 12">DSM 23923</strain>
    </source>
</reference>
<dbReference type="InterPro" id="IPR004501">
    <property type="entry name" value="PTS_EIIC_3"/>
</dbReference>
<evidence type="ECO:0000256" key="4">
    <source>
        <dbReference type="ARBA" id="ARBA00022597"/>
    </source>
</evidence>
<dbReference type="EMBL" id="QUMS01000003">
    <property type="protein sequence ID" value="REG07015.1"/>
    <property type="molecule type" value="Genomic_DNA"/>
</dbReference>
<feature type="transmembrane region" description="Helical" evidence="9">
    <location>
        <begin position="277"/>
        <end position="297"/>
    </location>
</feature>
<protein>
    <recommendedName>
        <fullName evidence="8">Permease IIC component</fullName>
    </recommendedName>
</protein>
<dbReference type="RefSeq" id="WP_198418362.1">
    <property type="nucleotide sequence ID" value="NZ_AP018437.1"/>
</dbReference>
<keyword evidence="6 9" id="KW-1133">Transmembrane helix</keyword>
<dbReference type="PANTHER" id="PTHR33989">
    <property type="match status" value="1"/>
</dbReference>
<dbReference type="GO" id="GO:0009401">
    <property type="term" value="P:phosphoenolpyruvate-dependent sugar phosphotransferase system"/>
    <property type="evidence" value="ECO:0007669"/>
    <property type="project" value="InterPro"/>
</dbReference>
<feature type="transmembrane region" description="Helical" evidence="9">
    <location>
        <begin position="135"/>
        <end position="158"/>
    </location>
</feature>
<dbReference type="PIRSF" id="PIRSF006351">
    <property type="entry name" value="PTS_EIIC-Cellobiose"/>
    <property type="match status" value="1"/>
</dbReference>
<dbReference type="Pfam" id="PF02378">
    <property type="entry name" value="PTS_EIIC"/>
    <property type="match status" value="1"/>
</dbReference>